<gene>
    <name evidence="6" type="ORF">jhhlp_000415</name>
</gene>
<dbReference type="InterPro" id="IPR021109">
    <property type="entry name" value="Peptidase_aspartic_dom_sf"/>
</dbReference>
<evidence type="ECO:0000259" key="5">
    <source>
        <dbReference type="PROSITE" id="PS51767"/>
    </source>
</evidence>
<dbReference type="GO" id="GO:0000324">
    <property type="term" value="C:fungal-type vacuole"/>
    <property type="evidence" value="ECO:0007669"/>
    <property type="project" value="TreeGrafter"/>
</dbReference>
<name>A0A2N3NKW3_9PEZI</name>
<feature type="signal peptide" evidence="4">
    <location>
        <begin position="1"/>
        <end position="22"/>
    </location>
</feature>
<dbReference type="PANTHER" id="PTHR47966">
    <property type="entry name" value="BETA-SITE APP-CLEAVING ENZYME, ISOFORM A-RELATED"/>
    <property type="match status" value="1"/>
</dbReference>
<keyword evidence="3" id="KW-0645">Protease</keyword>
<dbReference type="PANTHER" id="PTHR47966:SF47">
    <property type="entry name" value="ENDOPEPTIDASE, PUTATIVE (AFU_ORTHOLOGUE AFUA_3G01220)-RELATED"/>
    <property type="match status" value="1"/>
</dbReference>
<dbReference type="AlphaFoldDB" id="A0A2N3NKW3"/>
<reference evidence="6 7" key="1">
    <citation type="journal article" date="2017" name="G3 (Bethesda)">
        <title>First Draft Genome Sequence of the Pathogenic Fungus Lomentospora prolificans (Formerly Scedosporium prolificans).</title>
        <authorList>
            <person name="Luo R."/>
            <person name="Zimin A."/>
            <person name="Workman R."/>
            <person name="Fan Y."/>
            <person name="Pertea G."/>
            <person name="Grossman N."/>
            <person name="Wear M.P."/>
            <person name="Jia B."/>
            <person name="Miller H."/>
            <person name="Casadevall A."/>
            <person name="Timp W."/>
            <person name="Zhang S.X."/>
            <person name="Salzberg S.L."/>
        </authorList>
    </citation>
    <scope>NUCLEOTIDE SEQUENCE [LARGE SCALE GENOMIC DNA]</scope>
    <source>
        <strain evidence="6 7">JHH-5317</strain>
    </source>
</reference>
<comment type="similarity">
    <text evidence="1 3">Belongs to the peptidase A1 family.</text>
</comment>
<dbReference type="InterPro" id="IPR001461">
    <property type="entry name" value="Aspartic_peptidase_A1"/>
</dbReference>
<dbReference type="STRING" id="41688.A0A2N3NKW3"/>
<dbReference type="EMBL" id="NLAX01000002">
    <property type="protein sequence ID" value="PKS13074.1"/>
    <property type="molecule type" value="Genomic_DNA"/>
</dbReference>
<keyword evidence="4" id="KW-0732">Signal</keyword>
<evidence type="ECO:0000256" key="3">
    <source>
        <dbReference type="RuleBase" id="RU000454"/>
    </source>
</evidence>
<dbReference type="Gene3D" id="2.40.70.10">
    <property type="entry name" value="Acid Proteases"/>
    <property type="match status" value="2"/>
</dbReference>
<proteinExistence type="inferred from homology"/>
<evidence type="ECO:0000256" key="1">
    <source>
        <dbReference type="ARBA" id="ARBA00007447"/>
    </source>
</evidence>
<evidence type="ECO:0000256" key="4">
    <source>
        <dbReference type="SAM" id="SignalP"/>
    </source>
</evidence>
<dbReference type="Pfam" id="PF00026">
    <property type="entry name" value="Asp"/>
    <property type="match status" value="1"/>
</dbReference>
<dbReference type="GO" id="GO:0006508">
    <property type="term" value="P:proteolysis"/>
    <property type="evidence" value="ECO:0007669"/>
    <property type="project" value="UniProtKB-KW"/>
</dbReference>
<organism evidence="6 7">
    <name type="scientific">Lomentospora prolificans</name>
    <dbReference type="NCBI Taxonomy" id="41688"/>
    <lineage>
        <taxon>Eukaryota</taxon>
        <taxon>Fungi</taxon>
        <taxon>Dikarya</taxon>
        <taxon>Ascomycota</taxon>
        <taxon>Pezizomycotina</taxon>
        <taxon>Sordariomycetes</taxon>
        <taxon>Hypocreomycetidae</taxon>
        <taxon>Microascales</taxon>
        <taxon>Microascaceae</taxon>
        <taxon>Lomentospora</taxon>
    </lineage>
</organism>
<dbReference type="GO" id="GO:0004190">
    <property type="term" value="F:aspartic-type endopeptidase activity"/>
    <property type="evidence" value="ECO:0007669"/>
    <property type="project" value="UniProtKB-KW"/>
</dbReference>
<dbReference type="InterPro" id="IPR033121">
    <property type="entry name" value="PEPTIDASE_A1"/>
</dbReference>
<feature type="chain" id="PRO_5014891263" description="Peptidase A1 domain-containing protein" evidence="4">
    <location>
        <begin position="23"/>
        <end position="445"/>
    </location>
</feature>
<protein>
    <recommendedName>
        <fullName evidence="5">Peptidase A1 domain-containing protein</fullName>
    </recommendedName>
</protein>
<feature type="domain" description="Peptidase A1" evidence="5">
    <location>
        <begin position="104"/>
        <end position="442"/>
    </location>
</feature>
<dbReference type="Proteomes" id="UP000233524">
    <property type="component" value="Unassembled WGS sequence"/>
</dbReference>
<dbReference type="SUPFAM" id="SSF50630">
    <property type="entry name" value="Acid proteases"/>
    <property type="match status" value="1"/>
</dbReference>
<keyword evidence="7" id="KW-1185">Reference proteome</keyword>
<dbReference type="PROSITE" id="PS51767">
    <property type="entry name" value="PEPTIDASE_A1"/>
    <property type="match status" value="1"/>
</dbReference>
<dbReference type="PROSITE" id="PS00141">
    <property type="entry name" value="ASP_PROTEASE"/>
    <property type="match status" value="1"/>
</dbReference>
<keyword evidence="3" id="KW-0378">Hydrolase</keyword>
<evidence type="ECO:0000313" key="6">
    <source>
        <dbReference type="EMBL" id="PKS13074.1"/>
    </source>
</evidence>
<sequence length="445" mass="48384">MILSWLPLSLGIILLSLAQAAARSVQNEFTIDLSSPLKSVSFQRTTARREPSVDAPAVHYQAIKPLKGRSAGRSAASALRAASSRSPPSAYQNISAILNQSTQYALQVVWDDEPLWLLFDTGSSDTWAVQSSYSCVSQLGTARTTCAWGPDFIDHFRYGQDQELHFKVTFGSGETVSGPLGRSDISVAGITVQRQLCGLANTTNWWGNNVTNGLVGLAYPALTSAYAGRIGDEKTTDELKYQPFFTSMVSQGLIDPYFAVAIEKGSSAGMIGWGGLPPVQWLGSARAYTDILVANVADSDEPFSYQYSFYTIVVDGIQYGERTDLTKYLYIVDTGTTLMHLPPDLAEAIAHSFEPRGTYIFTYGGYFAPCDAVASRIAVIIAGTRFWINPADLIYRDFKDPTTGMCMLGITSGGSGPYILGSVFLQNVLAVFDVGAAQMRFYSRY</sequence>
<evidence type="ECO:0000313" key="7">
    <source>
        <dbReference type="Proteomes" id="UP000233524"/>
    </source>
</evidence>
<dbReference type="VEuPathDB" id="FungiDB:jhhlp_000415"/>
<comment type="caution">
    <text evidence="6">The sequence shown here is derived from an EMBL/GenBank/DDBJ whole genome shotgun (WGS) entry which is preliminary data.</text>
</comment>
<dbReference type="InParanoid" id="A0A2N3NKW3"/>
<evidence type="ECO:0000256" key="2">
    <source>
        <dbReference type="ARBA" id="ARBA00022750"/>
    </source>
</evidence>
<dbReference type="PRINTS" id="PR00792">
    <property type="entry name" value="PEPSIN"/>
</dbReference>
<dbReference type="InterPro" id="IPR034164">
    <property type="entry name" value="Pepsin-like_dom"/>
</dbReference>
<dbReference type="OrthoDB" id="15189at2759"/>
<dbReference type="CDD" id="cd05471">
    <property type="entry name" value="pepsin_like"/>
    <property type="match status" value="1"/>
</dbReference>
<dbReference type="InterPro" id="IPR001969">
    <property type="entry name" value="Aspartic_peptidase_AS"/>
</dbReference>
<keyword evidence="2 3" id="KW-0064">Aspartyl protease</keyword>
<accession>A0A2N3NKW3</accession>